<dbReference type="PaxDb" id="5691-AAZ11242"/>
<gene>
    <name evidence="6" type="primary">Tb05.30H13.270</name>
    <name evidence="5" type="ORF">Tb927.5.1270</name>
</gene>
<evidence type="ECO:0000313" key="7">
    <source>
        <dbReference type="Proteomes" id="UP000008524"/>
    </source>
</evidence>
<feature type="region of interest" description="Disordered" evidence="4">
    <location>
        <begin position="160"/>
        <end position="215"/>
    </location>
</feature>
<protein>
    <submittedName>
        <fullName evidence="5">Uncharacterized protein</fullName>
    </submittedName>
</protein>
<dbReference type="RefSeq" id="XP_844801.1">
    <property type="nucleotide sequence ID" value="XM_839708.1"/>
</dbReference>
<evidence type="ECO:0000256" key="2">
    <source>
        <dbReference type="ARBA" id="ARBA00022737"/>
    </source>
</evidence>
<evidence type="ECO:0000256" key="3">
    <source>
        <dbReference type="ARBA" id="ARBA00025777"/>
    </source>
</evidence>
<comment type="similarity">
    <text evidence="3">Belongs to the ANP32 family.</text>
</comment>
<organism evidence="5 7">
    <name type="scientific">Trypanosoma brucei brucei (strain 927/4 GUTat10.1)</name>
    <dbReference type="NCBI Taxonomy" id="185431"/>
    <lineage>
        <taxon>Eukaryota</taxon>
        <taxon>Discoba</taxon>
        <taxon>Euglenozoa</taxon>
        <taxon>Kinetoplastea</taxon>
        <taxon>Metakinetoplastina</taxon>
        <taxon>Trypanosomatida</taxon>
        <taxon>Trypanosomatidae</taxon>
        <taxon>Trypanosoma</taxon>
    </lineage>
</organism>
<dbReference type="EMBL" id="CP000068">
    <property type="protein sequence ID" value="AAZ11242.1"/>
    <property type="molecule type" value="Genomic_DNA"/>
</dbReference>
<dbReference type="OrthoDB" id="266138at2759"/>
<dbReference type="Gene3D" id="3.80.10.10">
    <property type="entry name" value="Ribonuclease Inhibitor"/>
    <property type="match status" value="1"/>
</dbReference>
<dbReference type="eggNOG" id="ENOG502S2Q9">
    <property type="taxonomic scope" value="Eukaryota"/>
</dbReference>
<dbReference type="GeneID" id="3657236"/>
<name>Q57VD6_TRYB2</name>
<evidence type="ECO:0000313" key="5">
    <source>
        <dbReference type="EMBL" id="AAX70462.1"/>
    </source>
</evidence>
<dbReference type="InParanoid" id="Q57VD6"/>
<dbReference type="AlphaFoldDB" id="Q57VD6"/>
<reference evidence="6 7" key="2">
    <citation type="journal article" date="2005" name="Science">
        <title>The genome of the African trypanosome Trypanosoma brucei.</title>
        <authorList>
            <person name="Berriman M."/>
            <person name="Ghedin E."/>
            <person name="Hertz-Fowler C."/>
            <person name="Blandin G."/>
            <person name="Renauld H."/>
            <person name="Bartholomeu D.C."/>
            <person name="Lennard N.J."/>
            <person name="Caler E."/>
            <person name="Hamlin N.E."/>
            <person name="Haas B."/>
            <person name="Bohme U."/>
            <person name="Hannick L."/>
            <person name="Aslett M.A."/>
            <person name="Shallom J."/>
            <person name="Marcello L."/>
            <person name="Hou L."/>
            <person name="Wickstead B."/>
            <person name="Alsmark U.C."/>
            <person name="Arrowsmith C."/>
            <person name="Atkin R.J."/>
            <person name="Barron A.J."/>
            <person name="Bringaud F."/>
            <person name="Brooks K."/>
            <person name="Carrington M."/>
            <person name="Cherevach I."/>
            <person name="Chillingworth T.J."/>
            <person name="Churcher C."/>
            <person name="Clark L.N."/>
            <person name="Corton C.H."/>
            <person name="Cronin A."/>
            <person name="Davies R.M."/>
            <person name="Doggett J."/>
            <person name="Djikeng A."/>
            <person name="Feldblyum T."/>
            <person name="Field M.C."/>
            <person name="Fraser A."/>
            <person name="Goodhead I."/>
            <person name="Hance Z."/>
            <person name="Harper D."/>
            <person name="Harris B.R."/>
            <person name="Hauser H."/>
            <person name="Hostetler J."/>
            <person name="Ivens A."/>
            <person name="Jagels K."/>
            <person name="Johnson D."/>
            <person name="Johnson J."/>
            <person name="Jones K."/>
            <person name="Kerhornou A.X."/>
            <person name="Koo H."/>
            <person name="Larke N."/>
            <person name="Landfear S."/>
            <person name="Larkin C."/>
            <person name="Leech V."/>
            <person name="Line A."/>
            <person name="Lord A."/>
            <person name="Macleod A."/>
            <person name="Mooney P.J."/>
            <person name="Moule S."/>
            <person name="Martin D.M."/>
            <person name="Morgan G.W."/>
            <person name="Mungall K."/>
            <person name="Norbertczak H."/>
            <person name="Ormond D."/>
            <person name="Pai G."/>
            <person name="Peacock C.S."/>
            <person name="Peterson J."/>
            <person name="Quail M.A."/>
            <person name="Rabbinowitsch E."/>
            <person name="Rajandream M.A."/>
            <person name="Reitter C."/>
            <person name="Salzberg S.L."/>
            <person name="Sanders M."/>
            <person name="Schobel S."/>
            <person name="Sharp S."/>
            <person name="Simmonds M."/>
            <person name="Simpson A.J."/>
            <person name="Tallon L."/>
            <person name="Turner C.M."/>
            <person name="Tait A."/>
            <person name="Tivey A.R."/>
            <person name="Van Aken S."/>
            <person name="Walker D."/>
            <person name="Wanless D."/>
            <person name="Wang S."/>
            <person name="White B."/>
            <person name="White O."/>
            <person name="Whitehead S."/>
            <person name="Woodward J."/>
            <person name="Wortman J."/>
            <person name="Adams M.D."/>
            <person name="Embley T.M."/>
            <person name="Gull K."/>
            <person name="Ullu E."/>
            <person name="Barry J.D."/>
            <person name="Fairlamb A.H."/>
            <person name="Opperdoes F."/>
            <person name="Barrell B.G."/>
            <person name="Donelson J.E."/>
            <person name="Hall N."/>
            <person name="Fraser C.M."/>
            <person name="Melville S.E."/>
            <person name="El-Sayed N.M."/>
        </authorList>
    </citation>
    <scope>NUCLEOTIDE SEQUENCE [LARGE SCALE GENOMIC DNA]</scope>
    <source>
        <strain evidence="6 7">927/4 GUTat10.1</strain>
    </source>
</reference>
<proteinExistence type="inferred from homology"/>
<keyword evidence="1" id="KW-0433">Leucine-rich repeat</keyword>
<reference evidence="6" key="4">
    <citation type="submission" date="2005-04" db="EMBL/GenBank/DDBJ databases">
        <title>Sequencing, closure, and annotation of Trypanosoma brucei chromosomes 2 through 8.</title>
        <authorList>
            <person name="Ghedin E."/>
            <person name="Blandin G."/>
            <person name="Bartholomeu D."/>
            <person name="Caler E."/>
            <person name="Haas B."/>
            <person name="Hannick L."/>
            <person name="Shallom J."/>
            <person name="Hou L."/>
            <person name="Djikeng A."/>
            <person name="Feldblyum T."/>
            <person name="Hostetler J."/>
            <person name="Johnson J."/>
            <person name="Jones K."/>
            <person name="Koo H.L."/>
            <person name="Larkin C."/>
            <person name="Pai G."/>
            <person name="Peterson J."/>
            <person name="Khalak H.G."/>
            <person name="Salzberg S."/>
            <person name="Simpson A.J."/>
            <person name="Tallon L."/>
            <person name="Van Aken S."/>
            <person name="Wanless D."/>
            <person name="White O."/>
            <person name="Wortman J."/>
            <person name="Fraser C.M."/>
            <person name="El-Sayed N.M.A."/>
        </authorList>
    </citation>
    <scope>NUCLEOTIDE SEQUENCE</scope>
    <source>
        <strain evidence="6">927/4 GUTat10.1</strain>
    </source>
</reference>
<feature type="compositionally biased region" description="Acidic residues" evidence="4">
    <location>
        <begin position="164"/>
        <end position="182"/>
    </location>
</feature>
<dbReference type="EMBL" id="AC159443">
    <property type="protein sequence ID" value="AAX70462.1"/>
    <property type="molecule type" value="Genomic_DNA"/>
</dbReference>
<dbReference type="KEGG" id="tbr:Tb927.5.1270"/>
<evidence type="ECO:0000313" key="6">
    <source>
        <dbReference type="EMBL" id="AAZ11242.1"/>
    </source>
</evidence>
<dbReference type="PANTHER" id="PTHR11375">
    <property type="entry name" value="ACIDIC LEUCINE-RICH NUCLEAR PHOSPHOPROTEIN 32"/>
    <property type="match status" value="1"/>
</dbReference>
<dbReference type="OMA" id="MPNNQVS"/>
<keyword evidence="2" id="KW-0677">Repeat</keyword>
<sequence>MELLKKTAALRIEQQTLNIPQEEVTNISLSDVPLLPERIACFTALSHLTLVSMKPKLKTLLAIPLDTLKSLRMLDVSDNNITVSADETLPVYPTMRKLFIANNKINQWSEMERLATAFPNVEVLDAANNNAYDCSRRAEVFELFPKLSVLDSMSKDGREVAVLDTDEDSSDEEDGDDDDDESFQSFVIGEECEDDGSESDSEDDDEPPSKVVRTE</sequence>
<evidence type="ECO:0000256" key="1">
    <source>
        <dbReference type="ARBA" id="ARBA00022614"/>
    </source>
</evidence>
<dbReference type="PANTHER" id="PTHR11375:SF0">
    <property type="entry name" value="ACIDIC LEUCINE-RICH NUCLEAR PHOSPHOPROTEIN 32 FAMILY MEMBER A"/>
    <property type="match status" value="1"/>
</dbReference>
<dbReference type="InterPro" id="IPR032675">
    <property type="entry name" value="LRR_dom_sf"/>
</dbReference>
<reference evidence="5" key="3">
    <citation type="submission" date="2005-04" db="EMBL/GenBank/DDBJ databases">
        <title>.</title>
        <authorList>
            <person name="Ghedin E."/>
            <person name="Blandin G."/>
            <person name="Bartholomeu D."/>
            <person name="Caler E."/>
            <person name="Haas B."/>
            <person name="Hannick L."/>
            <person name="Shallom J."/>
            <person name="Hou L."/>
            <person name="Djikeng A."/>
            <person name="Feldblyum T."/>
            <person name="Hostetler J."/>
            <person name="Johnson J."/>
            <person name="Jones K."/>
            <person name="Koo H.L."/>
            <person name="Larkin C."/>
            <person name="Pai G."/>
            <person name="Peterson J."/>
            <person name="Khalak H.G."/>
            <person name="Salzberg S."/>
            <person name="Simpson A.J."/>
            <person name="Tallon L."/>
            <person name="Van Aken S."/>
            <person name="Wanless D."/>
            <person name="White O."/>
            <person name="Wortman J."/>
            <person name="Fraser C.M."/>
            <person name="El-Sayed N.M.A."/>
        </authorList>
    </citation>
    <scope>NUCLEOTIDE SEQUENCE</scope>
    <source>
        <strain evidence="5">GUTat10.1</strain>
    </source>
</reference>
<keyword evidence="7" id="KW-1185">Reference proteome</keyword>
<dbReference type="STRING" id="185431.Q57VD6"/>
<feature type="compositionally biased region" description="Acidic residues" evidence="4">
    <location>
        <begin position="190"/>
        <end position="206"/>
    </location>
</feature>
<dbReference type="GO" id="GO:0005634">
    <property type="term" value="C:nucleus"/>
    <property type="evidence" value="ECO:0000318"/>
    <property type="project" value="GO_Central"/>
</dbReference>
<dbReference type="SUPFAM" id="SSF52058">
    <property type="entry name" value="L domain-like"/>
    <property type="match status" value="1"/>
</dbReference>
<dbReference type="VEuPathDB" id="TriTrypDB:Tb927.5.1270"/>
<dbReference type="Proteomes" id="UP000008524">
    <property type="component" value="Chromosome 5"/>
</dbReference>
<evidence type="ECO:0000256" key="4">
    <source>
        <dbReference type="SAM" id="MobiDB-lite"/>
    </source>
</evidence>
<reference evidence="6" key="1">
    <citation type="journal article" date="2005" name="Science">
        <title>Comparative genomics of trypanosomatid parasitic protozoa.</title>
        <authorList>
            <person name="El-Sayed N.M."/>
            <person name="Myler P.J."/>
            <person name="Blandin G."/>
            <person name="Berriman M."/>
            <person name="Crabtree J."/>
            <person name="Aggarwal G."/>
            <person name="Caler E."/>
            <person name="Renauld H."/>
            <person name="Worthey E.A."/>
            <person name="Hertz-Fowler C."/>
            <person name="Ghedin E."/>
            <person name="Peacock C."/>
            <person name="Bartholomeu D.C."/>
            <person name="Haas B.J."/>
            <person name="Tran A.N."/>
            <person name="Wortman J.R."/>
            <person name="Alsmark U.C."/>
            <person name="Angiuoli S."/>
            <person name="Anupama A."/>
            <person name="Badger J."/>
            <person name="Bringaud F."/>
            <person name="Cadag E."/>
            <person name="Carlton J.M."/>
            <person name="Cerqueira G.C."/>
            <person name="Creasy T."/>
            <person name="Delcher A.L."/>
            <person name="Djikeng A."/>
            <person name="Embley T.M."/>
            <person name="Hauser C."/>
            <person name="Ivens A.C."/>
            <person name="Kummerfeld S.K."/>
            <person name="Pereira-Leal J.B."/>
            <person name="Nilsson D."/>
            <person name="Peterson J."/>
            <person name="Salzberg S.L."/>
            <person name="Shallom J."/>
            <person name="Silva J.C."/>
            <person name="Sundaram J."/>
            <person name="Westenberger S."/>
            <person name="White O."/>
            <person name="Melville S.E."/>
            <person name="Donelson J.E."/>
            <person name="Andersson B."/>
            <person name="Stuart K.D."/>
            <person name="Hall N."/>
        </authorList>
    </citation>
    <scope>NUCLEOTIDE SEQUENCE</scope>
    <source>
        <strain evidence="6">927/4 GUTat10.1</strain>
    </source>
</reference>
<accession>D6XG65</accession>
<accession>Q57VD6</accession>
<dbReference type="InterPro" id="IPR045081">
    <property type="entry name" value="AN32"/>
</dbReference>
<dbReference type="GO" id="GO:0042393">
    <property type="term" value="F:histone binding"/>
    <property type="evidence" value="ECO:0000318"/>
    <property type="project" value="GO_Central"/>
</dbReference>